<sequence>MTNSVVFQLRSADEQSILSATKSARNLLQQLPDIPVEIVCQGGSVLGLQRDTEWAEKLLEYLSKLETVKILACENALASHEVNAADLLEVVETVPAGVAHIAQRQWDGWAYLPV</sequence>
<accession>A0ABV6P8F4</accession>
<dbReference type="SUPFAM" id="SSF75169">
    <property type="entry name" value="DsrEFH-like"/>
    <property type="match status" value="1"/>
</dbReference>
<organism evidence="1 2">
    <name type="scientific">Micrococcoides hystricis</name>
    <dbReference type="NCBI Taxonomy" id="1572761"/>
    <lineage>
        <taxon>Bacteria</taxon>
        <taxon>Bacillati</taxon>
        <taxon>Actinomycetota</taxon>
        <taxon>Actinomycetes</taxon>
        <taxon>Micrococcales</taxon>
        <taxon>Micrococcaceae</taxon>
        <taxon>Micrococcoides</taxon>
    </lineage>
</organism>
<evidence type="ECO:0000313" key="1">
    <source>
        <dbReference type="EMBL" id="MFC0581411.1"/>
    </source>
</evidence>
<dbReference type="Gene3D" id="3.40.1260.10">
    <property type="entry name" value="DsrEFH-like"/>
    <property type="match status" value="1"/>
</dbReference>
<dbReference type="PANTHER" id="PTHR37691">
    <property type="entry name" value="BLR3518 PROTEIN"/>
    <property type="match status" value="1"/>
</dbReference>
<dbReference type="RefSeq" id="WP_377458093.1">
    <property type="nucleotide sequence ID" value="NZ_JBHLUB010000003.1"/>
</dbReference>
<comment type="caution">
    <text evidence="1">The sequence shown here is derived from an EMBL/GenBank/DDBJ whole genome shotgun (WGS) entry which is preliminary data.</text>
</comment>
<dbReference type="EMBL" id="JBHLUB010000003">
    <property type="protein sequence ID" value="MFC0581411.1"/>
    <property type="molecule type" value="Genomic_DNA"/>
</dbReference>
<dbReference type="InterPro" id="IPR003787">
    <property type="entry name" value="Sulphur_relay_DsrE/F-like"/>
</dbReference>
<name>A0ABV6P8F4_9MICC</name>
<gene>
    <name evidence="1" type="ORF">ACFFFR_03260</name>
</gene>
<evidence type="ECO:0000313" key="2">
    <source>
        <dbReference type="Proteomes" id="UP001589862"/>
    </source>
</evidence>
<dbReference type="PANTHER" id="PTHR37691:SF1">
    <property type="entry name" value="BLR3518 PROTEIN"/>
    <property type="match status" value="1"/>
</dbReference>
<reference evidence="1 2" key="1">
    <citation type="submission" date="2024-09" db="EMBL/GenBank/DDBJ databases">
        <authorList>
            <person name="Sun Q."/>
            <person name="Mori K."/>
        </authorList>
    </citation>
    <scope>NUCLEOTIDE SEQUENCE [LARGE SCALE GENOMIC DNA]</scope>
    <source>
        <strain evidence="1 2">NCAIM B.02604</strain>
    </source>
</reference>
<protein>
    <submittedName>
        <fullName evidence="1">DsrE family protein</fullName>
    </submittedName>
</protein>
<dbReference type="InterPro" id="IPR027396">
    <property type="entry name" value="DsrEFH-like"/>
</dbReference>
<keyword evidence="2" id="KW-1185">Reference proteome</keyword>
<dbReference type="Pfam" id="PF02635">
    <property type="entry name" value="DsrE"/>
    <property type="match status" value="1"/>
</dbReference>
<dbReference type="Proteomes" id="UP001589862">
    <property type="component" value="Unassembled WGS sequence"/>
</dbReference>
<proteinExistence type="predicted"/>